<comment type="caution">
    <text evidence="2">The sequence shown here is derived from an EMBL/GenBank/DDBJ whole genome shotgun (WGS) entry which is preliminary data.</text>
</comment>
<dbReference type="GO" id="GO:0022857">
    <property type="term" value="F:transmembrane transporter activity"/>
    <property type="evidence" value="ECO:0007669"/>
    <property type="project" value="UniProtKB-UniRule"/>
</dbReference>
<feature type="transmembrane region" description="Helical" evidence="1">
    <location>
        <begin position="12"/>
        <end position="29"/>
    </location>
</feature>
<keyword evidence="1" id="KW-1133">Transmembrane helix</keyword>
<reference evidence="3" key="1">
    <citation type="submission" date="2018-02" db="EMBL/GenBank/DDBJ databases">
        <authorList>
            <person name="Clavel T."/>
            <person name="Strowig T."/>
        </authorList>
    </citation>
    <scope>NUCLEOTIDE SEQUENCE [LARGE SCALE GENOMIC DNA]</scope>
    <source>
        <strain evidence="3">DSM 100764</strain>
    </source>
</reference>
<dbReference type="RefSeq" id="WP_107036886.1">
    <property type="nucleotide sequence ID" value="NZ_CAOLHR010000033.1"/>
</dbReference>
<dbReference type="PANTHER" id="PTHR34300:SF2">
    <property type="entry name" value="QUEUOSINE PRECURSOR TRANSPORTER-RELATED"/>
    <property type="match status" value="1"/>
</dbReference>
<gene>
    <name evidence="2" type="ORF">C5O25_11550</name>
</gene>
<dbReference type="AlphaFoldDB" id="A0A2V1IPC5"/>
<protein>
    <recommendedName>
        <fullName evidence="1">Probable queuosine precursor transporter</fullName>
        <shortName evidence="1">Q precursor transporter</shortName>
    </recommendedName>
</protein>
<comment type="function">
    <text evidence="1">Involved in the import of queuosine (Q) precursors, required for Q precursor salvage.</text>
</comment>
<sequence length="220" mass="24296">MNQPNRQISMTFLLLAVTFCVCLITANLMEIKTVPLGPFTITAGVVVFPVSYIIADCVVEIYGLRRARQVIWLGFAANLFVSVMLQIGILLPGTDSWHSQEAMTTMFGAVPRIFAASFIAFLAGSMVNAYVMHRMRLAHPDGSRFSLRAIVSTLFGEGADSLIFFPIAFAGELPAGVIISLIVTQALLKTLYEIIILPVTIQVVRLLRRIEERHLHTEEA</sequence>
<feature type="transmembrane region" description="Helical" evidence="1">
    <location>
        <begin position="41"/>
        <end position="63"/>
    </location>
</feature>
<keyword evidence="1" id="KW-0472">Membrane</keyword>
<dbReference type="PANTHER" id="PTHR34300">
    <property type="entry name" value="QUEUOSINE PRECURSOR TRANSPORTER-RELATED"/>
    <property type="match status" value="1"/>
</dbReference>
<dbReference type="HAMAP" id="MF_02088">
    <property type="entry name" value="Q_prec_transport"/>
    <property type="match status" value="1"/>
</dbReference>
<comment type="subcellular location">
    <subcellularLocation>
        <location evidence="1">Cell membrane</location>
        <topology evidence="1">Multi-pass membrane protein</topology>
    </subcellularLocation>
</comment>
<dbReference type="EMBL" id="PUBV01000037">
    <property type="protein sequence ID" value="PWB06065.1"/>
    <property type="molecule type" value="Genomic_DNA"/>
</dbReference>
<keyword evidence="1" id="KW-1003">Cell membrane</keyword>
<keyword evidence="1" id="KW-0813">Transport</keyword>
<organism evidence="2 3">
    <name type="scientific">Paramuribaculum intestinale</name>
    <dbReference type="NCBI Taxonomy" id="2094151"/>
    <lineage>
        <taxon>Bacteria</taxon>
        <taxon>Pseudomonadati</taxon>
        <taxon>Bacteroidota</taxon>
        <taxon>Bacteroidia</taxon>
        <taxon>Bacteroidales</taxon>
        <taxon>Muribaculaceae</taxon>
        <taxon>Paramuribaculum</taxon>
    </lineage>
</organism>
<name>A0A2V1IPC5_9BACT</name>
<dbReference type="InterPro" id="IPR003744">
    <property type="entry name" value="YhhQ"/>
</dbReference>
<feature type="transmembrane region" description="Helical" evidence="1">
    <location>
        <begin position="175"/>
        <end position="199"/>
    </location>
</feature>
<accession>A0A2V1IPC5</accession>
<feature type="transmembrane region" description="Helical" evidence="1">
    <location>
        <begin position="113"/>
        <end position="133"/>
    </location>
</feature>
<keyword evidence="3" id="KW-1185">Reference proteome</keyword>
<keyword evidence="1" id="KW-0812">Transmembrane</keyword>
<feature type="transmembrane region" description="Helical" evidence="1">
    <location>
        <begin position="145"/>
        <end position="169"/>
    </location>
</feature>
<proteinExistence type="inferred from homology"/>
<evidence type="ECO:0000256" key="1">
    <source>
        <dbReference type="HAMAP-Rule" id="MF_02088"/>
    </source>
</evidence>
<comment type="similarity">
    <text evidence="1">Belongs to the vitamin uptake transporter (VUT/ECF) (TC 2.A.88) family. Q precursor transporter subfamily.</text>
</comment>
<dbReference type="Proteomes" id="UP000244925">
    <property type="component" value="Unassembled WGS sequence"/>
</dbReference>
<dbReference type="NCBIfam" id="TIGR00697">
    <property type="entry name" value="queuosine precursor transporter"/>
    <property type="match status" value="1"/>
</dbReference>
<feature type="transmembrane region" description="Helical" evidence="1">
    <location>
        <begin position="70"/>
        <end position="93"/>
    </location>
</feature>
<evidence type="ECO:0000313" key="3">
    <source>
        <dbReference type="Proteomes" id="UP000244925"/>
    </source>
</evidence>
<evidence type="ECO:0000313" key="2">
    <source>
        <dbReference type="EMBL" id="PWB06065.1"/>
    </source>
</evidence>
<dbReference type="Pfam" id="PF02592">
    <property type="entry name" value="Vut_1"/>
    <property type="match status" value="1"/>
</dbReference>
<dbReference type="GO" id="GO:0005886">
    <property type="term" value="C:plasma membrane"/>
    <property type="evidence" value="ECO:0007669"/>
    <property type="project" value="UniProtKB-SubCell"/>
</dbReference>